<evidence type="ECO:0000256" key="1">
    <source>
        <dbReference type="ARBA" id="ARBA00004123"/>
    </source>
</evidence>
<organism evidence="11">
    <name type="scientific">Lygus hesperus</name>
    <name type="common">Western plant bug</name>
    <dbReference type="NCBI Taxonomy" id="30085"/>
    <lineage>
        <taxon>Eukaryota</taxon>
        <taxon>Metazoa</taxon>
        <taxon>Ecdysozoa</taxon>
        <taxon>Arthropoda</taxon>
        <taxon>Hexapoda</taxon>
        <taxon>Insecta</taxon>
        <taxon>Pterygota</taxon>
        <taxon>Neoptera</taxon>
        <taxon>Paraneoptera</taxon>
        <taxon>Hemiptera</taxon>
        <taxon>Heteroptera</taxon>
        <taxon>Panheteroptera</taxon>
        <taxon>Cimicomorpha</taxon>
        <taxon>Miridae</taxon>
        <taxon>Mirini</taxon>
        <taxon>Lygus</taxon>
    </lineage>
</organism>
<feature type="domain" description="Homeobox" evidence="10">
    <location>
        <begin position="130"/>
        <end position="193"/>
    </location>
</feature>
<dbReference type="GO" id="GO:0006355">
    <property type="term" value="P:regulation of DNA-templated transcription"/>
    <property type="evidence" value="ECO:0007669"/>
    <property type="project" value="InterPro"/>
</dbReference>
<reference evidence="11" key="2">
    <citation type="submission" date="2014-07" db="EMBL/GenBank/DDBJ databases">
        <authorList>
            <person name="Hull J."/>
        </authorList>
    </citation>
    <scope>NUCLEOTIDE SEQUENCE</scope>
</reference>
<dbReference type="EMBL" id="GBHO01034043">
    <property type="protein sequence ID" value="JAG09561.1"/>
    <property type="molecule type" value="Transcribed_RNA"/>
</dbReference>
<dbReference type="SMART" id="SM00389">
    <property type="entry name" value="HOX"/>
    <property type="match status" value="1"/>
</dbReference>
<dbReference type="InterPro" id="IPR001356">
    <property type="entry name" value="HD"/>
</dbReference>
<dbReference type="Pfam" id="PF05485">
    <property type="entry name" value="THAP"/>
    <property type="match status" value="1"/>
</dbReference>
<dbReference type="Pfam" id="PF13613">
    <property type="entry name" value="HTH_Tnp_4"/>
    <property type="match status" value="1"/>
</dbReference>
<gene>
    <name evidence="11" type="primary">Pknox2_0</name>
    <name evidence="11" type="ORF">CM83_78416</name>
</gene>
<dbReference type="SUPFAM" id="SSF46689">
    <property type="entry name" value="Homeodomain-like"/>
    <property type="match status" value="1"/>
</dbReference>
<dbReference type="CDD" id="cd00086">
    <property type="entry name" value="homeodomain"/>
    <property type="match status" value="1"/>
</dbReference>
<reference evidence="11" key="1">
    <citation type="journal article" date="2014" name="PLoS ONE">
        <title>Transcriptome-Based Identification of ABC Transporters in the Western Tarnished Plant Bug Lygus hesperus.</title>
        <authorList>
            <person name="Hull J.J."/>
            <person name="Chaney K."/>
            <person name="Geib S.M."/>
            <person name="Fabrick J.A."/>
            <person name="Brent C.S."/>
            <person name="Walsh D."/>
            <person name="Lavine L.C."/>
        </authorList>
    </citation>
    <scope>NUCLEOTIDE SEQUENCE</scope>
</reference>
<dbReference type="InterPro" id="IPR006612">
    <property type="entry name" value="THAP_Znf"/>
</dbReference>
<keyword evidence="7 8" id="KW-0539">Nucleus</keyword>
<comment type="subcellular location">
    <subcellularLocation>
        <location evidence="1 8">Nucleus</location>
    </subcellularLocation>
</comment>
<dbReference type="InterPro" id="IPR009057">
    <property type="entry name" value="Homeodomain-like_sf"/>
</dbReference>
<sequence length="717" mass="79443">MSESNKCEVKGCSGDALHELPEDAEKRRIWTDALNLEEVNYAPNTSVMCTEHFQMLDSIDVGSIASSSKGSSTTSGCSYEEDAKMNATFGSFKAVGNNSVLSNISDISSYDEDDFPLKIVRKGTLQRKGQFQRKVKSHLSTKATAYLKAWLSQHLHYPYPTDKEKTEIAAETDLTSKQVSNWFINARRRFLKPMVDSPYGISASIPSIGDVNAPALTPQECGYRPRRRPPPKAKIKEEVDMTVVTPCIDLMETPRTSTSSCPSIVDVNVPVLPLQQGVTDAKNPRRRTPAKASKIKKEVDMLTVATPSMNLPEPPSTNVSTLPFHDSSSSLNNGVENMDVRKSPKKDPAKSAVIRKPKSNGRNILKVVIPAANLGRVKSKNRLKTITPTVRDSQLQSAGSEAPHDYIPATKIAKLANRPKPVSAPAAVEVRPTHPALPHVPSENGVVPNGASSDVSGEDLLDSLYEELYLKSEMKGEDVGSVEELEMPNRGRKRASTYRSTETQTCYDLKHCETQTSVGVSTSSDVHTAALSYMMYQNKPDWVMYHTGLANYKQFKLVLDSLGPGVNYLADRYGTPDKPLCVEDQLLMTLMKLRRAEPNLGIGILFGVPKKTVEDIINTWTNFMYRRWSVPDVWSTQELTARKVCRSIEEHNGTPSSGNPLFNDEKPSDPTTLERVRKLYKILNVNLTLHKPFSDNVLFVCCTLYDFRGGVITTRNP</sequence>
<dbReference type="Gene3D" id="1.10.10.60">
    <property type="entry name" value="Homeodomain-like"/>
    <property type="match status" value="1"/>
</dbReference>
<dbReference type="GO" id="GO:0048646">
    <property type="term" value="P:anatomical structure formation involved in morphogenesis"/>
    <property type="evidence" value="ECO:0007669"/>
    <property type="project" value="UniProtKB-ARBA"/>
</dbReference>
<protein>
    <submittedName>
        <fullName evidence="11">Homeobox protein PKNOX2</fullName>
    </submittedName>
</protein>
<evidence type="ECO:0000256" key="3">
    <source>
        <dbReference type="ARBA" id="ARBA00022771"/>
    </source>
</evidence>
<keyword evidence="5 8" id="KW-0238">DNA-binding</keyword>
<dbReference type="GO" id="GO:0001654">
    <property type="term" value="P:eye development"/>
    <property type="evidence" value="ECO:0007669"/>
    <property type="project" value="UniProtKB-ARBA"/>
</dbReference>
<dbReference type="InterPro" id="IPR008422">
    <property type="entry name" value="KN_HD"/>
</dbReference>
<evidence type="ECO:0000313" key="11">
    <source>
        <dbReference type="EMBL" id="JAG09561.1"/>
    </source>
</evidence>
<dbReference type="AlphaFoldDB" id="A0A0A9WQ66"/>
<evidence type="ECO:0000256" key="7">
    <source>
        <dbReference type="ARBA" id="ARBA00023242"/>
    </source>
</evidence>
<evidence type="ECO:0000256" key="6">
    <source>
        <dbReference type="ARBA" id="ARBA00023155"/>
    </source>
</evidence>
<evidence type="ECO:0000259" key="10">
    <source>
        <dbReference type="PROSITE" id="PS50071"/>
    </source>
</evidence>
<evidence type="ECO:0000256" key="2">
    <source>
        <dbReference type="ARBA" id="ARBA00022723"/>
    </source>
</evidence>
<evidence type="ECO:0000256" key="4">
    <source>
        <dbReference type="ARBA" id="ARBA00022833"/>
    </source>
</evidence>
<dbReference type="Pfam" id="PF05920">
    <property type="entry name" value="Homeobox_KN"/>
    <property type="match status" value="1"/>
</dbReference>
<dbReference type="InterPro" id="IPR027805">
    <property type="entry name" value="Transposase_HTH_dom"/>
</dbReference>
<dbReference type="PANTHER" id="PTHR11850">
    <property type="entry name" value="HOMEOBOX PROTEIN TRANSCRIPTION FACTORS"/>
    <property type="match status" value="1"/>
</dbReference>
<keyword evidence="4" id="KW-0862">Zinc</keyword>
<dbReference type="PROSITE" id="PS50071">
    <property type="entry name" value="HOMEOBOX_2"/>
    <property type="match status" value="1"/>
</dbReference>
<accession>A0A0A9WQ66</accession>
<dbReference type="GO" id="GO:0005634">
    <property type="term" value="C:nucleus"/>
    <property type="evidence" value="ECO:0007669"/>
    <property type="project" value="UniProtKB-SubCell"/>
</dbReference>
<evidence type="ECO:0000256" key="5">
    <source>
        <dbReference type="ARBA" id="ARBA00023125"/>
    </source>
</evidence>
<evidence type="ECO:0000256" key="9">
    <source>
        <dbReference type="SAM" id="MobiDB-lite"/>
    </source>
</evidence>
<dbReference type="InterPro" id="IPR050224">
    <property type="entry name" value="TALE_homeobox"/>
</dbReference>
<proteinExistence type="predicted"/>
<keyword evidence="2" id="KW-0479">Metal-binding</keyword>
<dbReference type="GO" id="GO:0009887">
    <property type="term" value="P:animal organ morphogenesis"/>
    <property type="evidence" value="ECO:0007669"/>
    <property type="project" value="UniProtKB-ARBA"/>
</dbReference>
<evidence type="ECO:0000256" key="8">
    <source>
        <dbReference type="PROSITE-ProRule" id="PRU00108"/>
    </source>
</evidence>
<feature type="DNA-binding region" description="Homeobox" evidence="8">
    <location>
        <begin position="132"/>
        <end position="194"/>
    </location>
</feature>
<name>A0A0A9WQ66_LYGHE</name>
<feature type="compositionally biased region" description="Basic and acidic residues" evidence="9">
    <location>
        <begin position="338"/>
        <end position="349"/>
    </location>
</feature>
<dbReference type="GO" id="GO:0000987">
    <property type="term" value="F:cis-regulatory region sequence-specific DNA binding"/>
    <property type="evidence" value="ECO:0007669"/>
    <property type="project" value="UniProtKB-ARBA"/>
</dbReference>
<keyword evidence="6 8" id="KW-0371">Homeobox</keyword>
<feature type="region of interest" description="Disordered" evidence="9">
    <location>
        <begin position="650"/>
        <end position="670"/>
    </location>
</feature>
<keyword evidence="3" id="KW-0863">Zinc-finger</keyword>
<feature type="region of interest" description="Disordered" evidence="9">
    <location>
        <begin position="328"/>
        <end position="357"/>
    </location>
</feature>
<dbReference type="GO" id="GO:0008270">
    <property type="term" value="F:zinc ion binding"/>
    <property type="evidence" value="ECO:0007669"/>
    <property type="project" value="UniProtKB-KW"/>
</dbReference>